<dbReference type="Proteomes" id="UP000193495">
    <property type="component" value="Unassembled WGS sequence"/>
</dbReference>
<keyword evidence="10" id="KW-1185">Reference proteome</keyword>
<dbReference type="Proteomes" id="UP000240624">
    <property type="component" value="Unassembled WGS sequence"/>
</dbReference>
<reference evidence="7 10" key="2">
    <citation type="submission" date="2018-03" db="EMBL/GenBank/DDBJ databases">
        <title>Genomic Encyclopedia of Archaeal and Bacterial Type Strains, Phase II (KMG-II): from individual species to whole genera.</title>
        <authorList>
            <person name="Goeker M."/>
        </authorList>
    </citation>
    <scope>NUCLEOTIDE SEQUENCE [LARGE SCALE GENOMIC DNA]</scope>
    <source>
        <strain evidence="7 10">DSM 29956</strain>
    </source>
</reference>
<evidence type="ECO:0000313" key="7">
    <source>
        <dbReference type="EMBL" id="PSK86421.1"/>
    </source>
</evidence>
<dbReference type="InterPro" id="IPR046335">
    <property type="entry name" value="LacI/GalR-like_sensor"/>
</dbReference>
<evidence type="ECO:0000313" key="10">
    <source>
        <dbReference type="Proteomes" id="UP000240624"/>
    </source>
</evidence>
<dbReference type="PROSITE" id="PS50943">
    <property type="entry name" value="HTH_CROC1"/>
    <property type="match status" value="1"/>
</dbReference>
<dbReference type="Pfam" id="PF13377">
    <property type="entry name" value="Peripla_BP_3"/>
    <property type="match status" value="1"/>
</dbReference>
<dbReference type="InterPro" id="IPR001387">
    <property type="entry name" value="Cro/C1-type_HTH"/>
</dbReference>
<dbReference type="InterPro" id="IPR028082">
    <property type="entry name" value="Peripla_BP_I"/>
</dbReference>
<evidence type="ECO:0000313" key="8">
    <source>
        <dbReference type="EMBL" id="SLN46233.1"/>
    </source>
</evidence>
<dbReference type="SMART" id="SM00354">
    <property type="entry name" value="HTH_LACI"/>
    <property type="match status" value="1"/>
</dbReference>
<dbReference type="InterPro" id="IPR000843">
    <property type="entry name" value="HTH_LacI"/>
</dbReference>
<evidence type="ECO:0000313" key="9">
    <source>
        <dbReference type="Proteomes" id="UP000193495"/>
    </source>
</evidence>
<dbReference type="GO" id="GO:0000976">
    <property type="term" value="F:transcription cis-regulatory region binding"/>
    <property type="evidence" value="ECO:0007669"/>
    <property type="project" value="TreeGrafter"/>
</dbReference>
<dbReference type="CDD" id="cd06278">
    <property type="entry name" value="PBP1_LacI-like"/>
    <property type="match status" value="1"/>
</dbReference>
<dbReference type="EMBL" id="PYGB01000005">
    <property type="protein sequence ID" value="PSK86421.1"/>
    <property type="molecule type" value="Genomic_DNA"/>
</dbReference>
<gene>
    <name evidence="8" type="primary">cytR</name>
    <name evidence="7" type="ORF">CLV79_105128</name>
    <name evidence="8" type="ORF">LOS8367_02044</name>
</gene>
<evidence type="ECO:0000259" key="6">
    <source>
        <dbReference type="PROSITE" id="PS50943"/>
    </source>
</evidence>
<dbReference type="Gene3D" id="1.10.260.40">
    <property type="entry name" value="lambda repressor-like DNA-binding domains"/>
    <property type="match status" value="1"/>
</dbReference>
<keyword evidence="2" id="KW-0805">Transcription regulation</keyword>
<dbReference type="GO" id="GO:0003700">
    <property type="term" value="F:DNA-binding transcription factor activity"/>
    <property type="evidence" value="ECO:0007669"/>
    <property type="project" value="TreeGrafter"/>
</dbReference>
<dbReference type="SUPFAM" id="SSF47413">
    <property type="entry name" value="lambda repressor-like DNA-binding domains"/>
    <property type="match status" value="1"/>
</dbReference>
<keyword evidence="4" id="KW-0804">Transcription</keyword>
<evidence type="ECO:0000256" key="4">
    <source>
        <dbReference type="ARBA" id="ARBA00023163"/>
    </source>
</evidence>
<evidence type="ECO:0000256" key="2">
    <source>
        <dbReference type="ARBA" id="ARBA00023015"/>
    </source>
</evidence>
<dbReference type="Gene3D" id="3.40.50.2300">
    <property type="match status" value="2"/>
</dbReference>
<proteinExistence type="predicted"/>
<keyword evidence="1" id="KW-0678">Repressor</keyword>
<keyword evidence="3" id="KW-0238">DNA-binding</keyword>
<feature type="domain" description="HTH lacI-type" evidence="5">
    <location>
        <begin position="13"/>
        <end position="67"/>
    </location>
</feature>
<protein>
    <submittedName>
        <fullName evidence="8">HTH-type transcriptional repressor CytR</fullName>
    </submittedName>
    <submittedName>
        <fullName evidence="7">LacI family transcriptional regulator</fullName>
    </submittedName>
</protein>
<evidence type="ECO:0000256" key="1">
    <source>
        <dbReference type="ARBA" id="ARBA00022491"/>
    </source>
</evidence>
<evidence type="ECO:0000259" key="5">
    <source>
        <dbReference type="PROSITE" id="PS50932"/>
    </source>
</evidence>
<dbReference type="SUPFAM" id="SSF53822">
    <property type="entry name" value="Periplasmic binding protein-like I"/>
    <property type="match status" value="1"/>
</dbReference>
<dbReference type="PROSITE" id="PS50932">
    <property type="entry name" value="HTH_LACI_2"/>
    <property type="match status" value="1"/>
</dbReference>
<evidence type="ECO:0000256" key="3">
    <source>
        <dbReference type="ARBA" id="ARBA00023125"/>
    </source>
</evidence>
<accession>A0A1X6ZBD9</accession>
<organism evidence="8 9">
    <name type="scientific">Limimaricola soesokkakensis</name>
    <dbReference type="NCBI Taxonomy" id="1343159"/>
    <lineage>
        <taxon>Bacteria</taxon>
        <taxon>Pseudomonadati</taxon>
        <taxon>Pseudomonadota</taxon>
        <taxon>Alphaproteobacteria</taxon>
        <taxon>Rhodobacterales</taxon>
        <taxon>Paracoccaceae</taxon>
        <taxon>Limimaricola</taxon>
    </lineage>
</organism>
<name>A0A1X6ZBD9_9RHOB</name>
<dbReference type="Pfam" id="PF00356">
    <property type="entry name" value="LacI"/>
    <property type="match status" value="1"/>
</dbReference>
<feature type="domain" description="HTH cro/C1-type" evidence="6">
    <location>
        <begin position="14"/>
        <end position="61"/>
    </location>
</feature>
<dbReference type="AlphaFoldDB" id="A0A1X6ZBD9"/>
<reference evidence="8 9" key="1">
    <citation type="submission" date="2017-03" db="EMBL/GenBank/DDBJ databases">
        <authorList>
            <person name="Afonso C.L."/>
            <person name="Miller P.J."/>
            <person name="Scott M.A."/>
            <person name="Spackman E."/>
            <person name="Goraichik I."/>
            <person name="Dimitrov K.M."/>
            <person name="Suarez D.L."/>
            <person name="Swayne D.E."/>
        </authorList>
    </citation>
    <scope>NUCLEOTIDE SEQUENCE [LARGE SCALE GENOMIC DNA]</scope>
    <source>
        <strain evidence="8 9">CECT 8367</strain>
    </source>
</reference>
<dbReference type="EMBL" id="FWFY01000005">
    <property type="protein sequence ID" value="SLN46233.1"/>
    <property type="molecule type" value="Genomic_DNA"/>
</dbReference>
<sequence length="345" mass="37250">MRSREGKRGVMVVTLKEVAERAGVSRSAVSRTFTDGASVSPKMRRKVEKAARELGYSPNALASSLTTGRTKLIGLVSSNFHNPFFLEIFDLFTRGLQERGLRPLLVNLSGETEPENSVRMLRQYSVDGVVVASSTLPPGFAIAFREAGVPVINAFGRYASDPQVHTVGIDNVACGRTAARTLIARGYRRLAFLGGPEAATSTQDRLSGFQAEIAQAPELGLSVSFAGAYTFDAGRREMQRLLQEPPAEAYFCGDDVLSIGALSALRDNGFSVPGDVGVLGLNDMEMAGWAGIDLTTIHQPIRQIVTSSIELMGAMLDEPDRYPEARVFPCRIVERGTLRPLPEAG</sequence>
<dbReference type="PANTHER" id="PTHR30146:SF148">
    <property type="entry name" value="HTH-TYPE TRANSCRIPTIONAL REPRESSOR PURR-RELATED"/>
    <property type="match status" value="1"/>
</dbReference>
<dbReference type="CDD" id="cd01392">
    <property type="entry name" value="HTH_LacI"/>
    <property type="match status" value="1"/>
</dbReference>
<dbReference type="PANTHER" id="PTHR30146">
    <property type="entry name" value="LACI-RELATED TRANSCRIPTIONAL REPRESSOR"/>
    <property type="match status" value="1"/>
</dbReference>
<dbReference type="InterPro" id="IPR010982">
    <property type="entry name" value="Lambda_DNA-bd_dom_sf"/>
</dbReference>